<dbReference type="Pfam" id="PF00587">
    <property type="entry name" value="tRNA-synt_2b"/>
    <property type="match status" value="1"/>
</dbReference>
<dbReference type="Pfam" id="PF21282">
    <property type="entry name" value="APC1_3rd"/>
    <property type="match status" value="1"/>
</dbReference>
<evidence type="ECO:0000256" key="13">
    <source>
        <dbReference type="ARBA" id="ARBA00047671"/>
    </source>
</evidence>
<dbReference type="GO" id="GO:0005680">
    <property type="term" value="C:anaphase-promoting complex"/>
    <property type="evidence" value="ECO:0007669"/>
    <property type="project" value="InterPro"/>
</dbReference>
<dbReference type="Pfam" id="PF20518">
    <property type="entry name" value="Apc1_MidN"/>
    <property type="match status" value="1"/>
</dbReference>
<evidence type="ECO:0000313" key="16">
    <source>
        <dbReference type="EMBL" id="OXU23589.1"/>
    </source>
</evidence>
<dbReference type="InterPro" id="IPR024990">
    <property type="entry name" value="Apc1"/>
</dbReference>
<evidence type="ECO:0000313" key="17">
    <source>
        <dbReference type="Proteomes" id="UP000215335"/>
    </source>
</evidence>
<dbReference type="InterPro" id="IPR002314">
    <property type="entry name" value="aa-tRNA-synt_IIb"/>
</dbReference>
<dbReference type="PANTHER" id="PTHR12827">
    <property type="entry name" value="MEIOTIC CHECKPOINT REGULATOR TSG24 FAMILY MEMBER"/>
    <property type="match status" value="1"/>
</dbReference>
<dbReference type="Gene3D" id="1.25.10.10">
    <property type="entry name" value="Leucine-rich Repeat Variant"/>
    <property type="match status" value="2"/>
</dbReference>
<evidence type="ECO:0000256" key="1">
    <source>
        <dbReference type="ARBA" id="ARBA00010547"/>
    </source>
</evidence>
<keyword evidence="6" id="KW-0547">Nucleotide-binding</keyword>
<evidence type="ECO:0000256" key="12">
    <source>
        <dbReference type="ARBA" id="ARBA00029731"/>
    </source>
</evidence>
<dbReference type="SUPFAM" id="SSF52954">
    <property type="entry name" value="Class II aaRS ABD-related"/>
    <property type="match status" value="1"/>
</dbReference>
<dbReference type="PANTHER" id="PTHR12827:SF3">
    <property type="entry name" value="ANAPHASE-PROMOTING COMPLEX SUBUNIT 1"/>
    <property type="match status" value="1"/>
</dbReference>
<dbReference type="EMBL" id="NNAY01001563">
    <property type="protein sequence ID" value="OXU23589.1"/>
    <property type="molecule type" value="Genomic_DNA"/>
</dbReference>
<organism evidence="16 17">
    <name type="scientific">Trichomalopsis sarcophagae</name>
    <dbReference type="NCBI Taxonomy" id="543379"/>
    <lineage>
        <taxon>Eukaryota</taxon>
        <taxon>Metazoa</taxon>
        <taxon>Ecdysozoa</taxon>
        <taxon>Arthropoda</taxon>
        <taxon>Hexapoda</taxon>
        <taxon>Insecta</taxon>
        <taxon>Pterygota</taxon>
        <taxon>Neoptera</taxon>
        <taxon>Endopterygota</taxon>
        <taxon>Hymenoptera</taxon>
        <taxon>Apocrita</taxon>
        <taxon>Proctotrupomorpha</taxon>
        <taxon>Chalcidoidea</taxon>
        <taxon>Pteromalidae</taxon>
        <taxon>Pteromalinae</taxon>
        <taxon>Trichomalopsis</taxon>
    </lineage>
</organism>
<evidence type="ECO:0000256" key="6">
    <source>
        <dbReference type="ARBA" id="ARBA00022741"/>
    </source>
</evidence>
<dbReference type="GO" id="GO:0051301">
    <property type="term" value="P:cell division"/>
    <property type="evidence" value="ECO:0007669"/>
    <property type="project" value="UniProtKB-KW"/>
</dbReference>
<evidence type="ECO:0000256" key="5">
    <source>
        <dbReference type="ARBA" id="ARBA00022737"/>
    </source>
</evidence>
<sequence length="2317" mass="260929">MTWINRVSKLFQPSIVIPKSSLPKTDLTSKSYQLMINAGIISNVTTGMYAFLPLGLRSLQKLINLIDQEMTAIGAQKILLPVLTQSNLWQQTARLKQAQSELFMLNDRHGKEFLLSPTYEESISNMISQVGPLLRKQLPLRLYQTSSKWRDEIKPRLGLLRSREFIMKDLYTFDLDADSAKCTYEEVSDAYKKIFERIGIPYKKVIADTGIIGGSISHEYHYVSDIGEDVILSCKSCKNEVDKVGEPKTHCPKCEEPLISTNSVEVGHTFLLGTKYSKPLKATFIDSNCKKQFLEMGCYGLGLTRILATAIEILSTNLEIRWPLELAPHSICVIPPKKGSKEEAKAQLAYDVYSRIQNCNLDVIFDDRVDMTIGKRFIDARKTGYPVVIIIGKNCLADEPLVEVHNVYKASHVNLALENVVEHVQNIANLDEIKDIMINASDPLEYIPSGRVTVSKHPEFQTNEVHEDSNLYQSTISEKLNNVNAGSKPSKDFWILRDTKNDQEEELYCSGKLAVYSKGCQVEDSLQTSFCCETNIVHATWCKFYVEDKDQIMKCKIGNLQKFYKTAVDCVCLVDSYTLKVFTEFGENYSSSLQFKVSAVWSTKYGILLERSIQPAAPYSSFSKLTLDNTKNVSTTEEPHTPTVYSLTHPLDDICPVLIKYGTSSSPFRSRAASCTTTGSANISLSSQHLSRSHSPMATISRCQSPTNPIFSTMNNSSGGYFGHHSRSSYQTLLALSAGQSDRNAGHYNRPTNQYLNNSPMGATVPELCLEHIWTENPALIKDNNADHASRVFLTTDLIGQTYLCYLIQNQHRLYLVRLEKSNEPNQIIMGMVNTITAKDAISLPKLNMMAVMESNGNIIIYSGTSFIGKLHIPNVVPNIVGNNYVLSSVYGRDFLSPYPRRSSLISPNRQSTPDVKFDEGVHLLSPVGGGAYTQLDMIDNSLFDGGPVQLKSAVSNKLILEYGDSNYVKMTLPTLKGSPLVLMCLQTLKNILPRDLGMQLLVKWYVARNAPGPEDLSINQEWNLFLNIFFTLFGYDINKLHINMNNDLDPASEHYSPIILSKKQKTINNGSNDDWSYLVASEVTSHVQTFLYDAIGLHKWKHKENNDTVDVMESENIKLNKVNIQSQFAAHLPHILFSLHLLYEELKLSSIMSESLFLLSKLLYQLSMDLNLHAYRQHYFSDFPVLSKNQTEFLVNDADTNKIAIPTFISADTPSIFKNLYNLLTFSNVSSYPYLVQVNPTSRNLIQLFAMLKRQKDIKILELDHFFKTISSVTNEAEYVSEKRINKQQLEDMPLGLRFIFSNVIHQCREDPPTNWPASVYELIDRQDLAVLQKKIFDSYYLDSTQDKIVKNNSDDVEHNDGMEFDYTILRLRFNLDHRVREVRKLLDSSEPVRIAIIQRPDVSDHEFIVEQEKFLHALCTRTMALPIARGMFTLRTSMPMNTEQLPIPKLCLTGKAPPRGTTVELTHIDVPANMNLWPLFHNGVATGLCIHPSAQNVDSTWIVYNKQQQGEFGIEHSGFLMALGLNGHLKNLAPFSMYEYLVECHESTSVGLLLGLSATHRSSMDVAMTKLLSLHVETLLPPTSIELNVQQNVQVAALMGVGLVYQGTNHRHIAYALLSEIGRPPGPEMKNSVDRESYSLTAGLALGLVVLSSGGGSDLASIPDTLHYYMVGGNTRPFSGAQKDKYRSPSYQIREGDSINIDVTSPGATMALGLMYLKTNNHAVAEWMAAPNTQYLLDFVRPDFLLLRILAKSLILWDEIEPSKTWVSSHVPDIVAKYKLQKPTANISEPIDLETINQAYCNIIAGACMAVGLKYAGTENMIAFNTLYHFLKMFMTLSHKSVAELAGKATIETCLNVVLLAASIVMAGTGNLDILRVCRYMRTRVGPTNSVVTYGSHVATHMALGFLFLGGGSYTLSNDPASVAALVISLFPKFPTHSNDNRYHLQALRHFYVLATEPRLLLPKDIDNKKYCYAKIRLTFQSDSQNEGQKIVLKAPCLVPQLDRLDKIELDDDRYWKITFDKDRNFDLLKEILNANCVLHVKQRAGCLSHTEDPQGFRTLLAQTLTTEDIIVWTASLKQITSFTTDTTVLNFVNGFLKKGDLNHHTICDSFCMNKMHDKLSSLCCSGIQDSSDETSNNFNNVNEIPQEISVTENHYLQILISMTYECVIKDKINFLPLWISIYKTLVTIEKEPTTNLIWQIKFLHSFKFCNNFFQGVDKLLNIENILANKQHLYLITDSWESDISIILKNLSNIGCAKTRIKAFEKLSSYILNYNVPCQIDQHVVNPPENPIQDKNTTCLTAYGAFRFNSLFGNR</sequence>
<dbReference type="GO" id="GO:0004827">
    <property type="term" value="F:proline-tRNA ligase activity"/>
    <property type="evidence" value="ECO:0007669"/>
    <property type="project" value="UniProtKB-EC"/>
</dbReference>
<dbReference type="GO" id="GO:0031145">
    <property type="term" value="P:anaphase-promoting complex-dependent catabolic process"/>
    <property type="evidence" value="ECO:0007669"/>
    <property type="project" value="TreeGrafter"/>
</dbReference>
<reference evidence="16 17" key="1">
    <citation type="journal article" date="2017" name="Curr. Biol.">
        <title>The Evolution of Venom by Co-option of Single-Copy Genes.</title>
        <authorList>
            <person name="Martinson E.O."/>
            <person name="Mrinalini"/>
            <person name="Kelkar Y.D."/>
            <person name="Chang C.H."/>
            <person name="Werren J.H."/>
        </authorList>
    </citation>
    <scope>NUCLEOTIDE SEQUENCE [LARGE SCALE GENOMIC DNA]</scope>
    <source>
        <strain evidence="16 17">Alberta</strain>
        <tissue evidence="16">Whole body</tissue>
    </source>
</reference>
<comment type="catalytic activity">
    <reaction evidence="13">
        <text>tRNA(Pro) + L-proline + ATP = L-prolyl-tRNA(Pro) + AMP + diphosphate</text>
        <dbReference type="Rhea" id="RHEA:14305"/>
        <dbReference type="Rhea" id="RHEA-COMP:9700"/>
        <dbReference type="Rhea" id="RHEA-COMP:9702"/>
        <dbReference type="ChEBI" id="CHEBI:30616"/>
        <dbReference type="ChEBI" id="CHEBI:33019"/>
        <dbReference type="ChEBI" id="CHEBI:60039"/>
        <dbReference type="ChEBI" id="CHEBI:78442"/>
        <dbReference type="ChEBI" id="CHEBI:78532"/>
        <dbReference type="ChEBI" id="CHEBI:456215"/>
        <dbReference type="EC" id="6.1.1.15"/>
    </reaction>
</comment>
<dbReference type="GO" id="GO:0006433">
    <property type="term" value="P:prolyl-tRNA aminoacylation"/>
    <property type="evidence" value="ECO:0007669"/>
    <property type="project" value="InterPro"/>
</dbReference>
<comment type="caution">
    <text evidence="16">The sequence shown here is derived from an EMBL/GenBank/DDBJ whole genome shotgun (WGS) entry which is preliminary data.</text>
</comment>
<dbReference type="GO" id="GO:0005737">
    <property type="term" value="C:cytoplasm"/>
    <property type="evidence" value="ECO:0007669"/>
    <property type="project" value="InterPro"/>
</dbReference>
<dbReference type="InterPro" id="IPR033730">
    <property type="entry name" value="ProRS_core_prok"/>
</dbReference>
<dbReference type="GO" id="GO:0070979">
    <property type="term" value="P:protein K11-linked ubiquitination"/>
    <property type="evidence" value="ECO:0007669"/>
    <property type="project" value="TreeGrafter"/>
</dbReference>
<keyword evidence="17" id="KW-1185">Reference proteome</keyword>
<dbReference type="InterPro" id="IPR045864">
    <property type="entry name" value="aa-tRNA-synth_II/BPL/LPL"/>
</dbReference>
<keyword evidence="11" id="KW-0131">Cell cycle</keyword>
<keyword evidence="8" id="KW-0067">ATP-binding</keyword>
<dbReference type="SUPFAM" id="SSF55681">
    <property type="entry name" value="Class II aaRS and biotin synthetases"/>
    <property type="match status" value="1"/>
</dbReference>
<dbReference type="GO" id="GO:0005524">
    <property type="term" value="F:ATP binding"/>
    <property type="evidence" value="ECO:0007669"/>
    <property type="project" value="UniProtKB-KW"/>
</dbReference>
<dbReference type="Gene3D" id="3.40.50.800">
    <property type="entry name" value="Anticodon-binding domain"/>
    <property type="match status" value="1"/>
</dbReference>
<dbReference type="PRINTS" id="PR01046">
    <property type="entry name" value="TRNASYNTHPRO"/>
</dbReference>
<gene>
    <name evidence="16" type="ORF">TSAR_000342</name>
</gene>
<accession>A0A232EZ56</accession>
<dbReference type="InterPro" id="IPR006195">
    <property type="entry name" value="aa-tRNA-synth_II"/>
</dbReference>
<keyword evidence="7" id="KW-0498">Mitosis</keyword>
<evidence type="ECO:0000256" key="3">
    <source>
        <dbReference type="ARBA" id="ARBA00022598"/>
    </source>
</evidence>
<dbReference type="InterPro" id="IPR011989">
    <property type="entry name" value="ARM-like"/>
</dbReference>
<dbReference type="PROSITE" id="PS50862">
    <property type="entry name" value="AA_TRNA_LIGASE_II"/>
    <property type="match status" value="1"/>
</dbReference>
<dbReference type="InterPro" id="IPR002316">
    <property type="entry name" value="Pro-tRNA-ligase_IIa"/>
</dbReference>
<evidence type="ECO:0000256" key="2">
    <source>
        <dbReference type="ARBA" id="ARBA00012831"/>
    </source>
</evidence>
<evidence type="ECO:0000256" key="11">
    <source>
        <dbReference type="ARBA" id="ARBA00023306"/>
    </source>
</evidence>
<name>A0A232EZ56_9HYME</name>
<dbReference type="GO" id="GO:0007091">
    <property type="term" value="P:metaphase/anaphase transition of mitotic cell cycle"/>
    <property type="evidence" value="ECO:0007669"/>
    <property type="project" value="TreeGrafter"/>
</dbReference>
<evidence type="ECO:0000256" key="14">
    <source>
        <dbReference type="ARBA" id="ARBA00071545"/>
    </source>
</evidence>
<protein>
    <recommendedName>
        <fullName evidence="14">Probable proline--tRNA ligase, mitochondrial</fullName>
        <ecNumber evidence="2">6.1.1.15</ecNumber>
    </recommendedName>
    <alternativeName>
        <fullName evidence="12">Prolyl-tRNA synthetase</fullName>
    </alternativeName>
</protein>
<keyword evidence="4" id="KW-0132">Cell division</keyword>
<dbReference type="CDD" id="cd00779">
    <property type="entry name" value="ProRS_core_prok"/>
    <property type="match status" value="1"/>
</dbReference>
<dbReference type="GO" id="GO:0060090">
    <property type="term" value="F:molecular adaptor activity"/>
    <property type="evidence" value="ECO:0007669"/>
    <property type="project" value="TreeGrafter"/>
</dbReference>
<evidence type="ECO:0000256" key="4">
    <source>
        <dbReference type="ARBA" id="ARBA00022618"/>
    </source>
</evidence>
<dbReference type="InterPro" id="IPR049255">
    <property type="entry name" value="Apc1_N"/>
</dbReference>
<dbReference type="EC" id="6.1.1.15" evidence="2"/>
<dbReference type="STRING" id="543379.A0A232EZ56"/>
<evidence type="ECO:0000259" key="15">
    <source>
        <dbReference type="PROSITE" id="PS50862"/>
    </source>
</evidence>
<feature type="domain" description="Aminoacyl-transfer RNA synthetases class-II family profile" evidence="15">
    <location>
        <begin position="47"/>
        <end position="323"/>
    </location>
</feature>
<evidence type="ECO:0000256" key="10">
    <source>
        <dbReference type="ARBA" id="ARBA00023146"/>
    </source>
</evidence>
<dbReference type="Pfam" id="PF18122">
    <property type="entry name" value="APC1_C"/>
    <property type="match status" value="1"/>
</dbReference>
<dbReference type="InterPro" id="IPR046794">
    <property type="entry name" value="Apc1_MidN"/>
</dbReference>
<dbReference type="FunFam" id="3.30.930.10:FF:000042">
    <property type="entry name" value="probable proline--tRNA ligase, mitochondrial"/>
    <property type="match status" value="1"/>
</dbReference>
<keyword evidence="3" id="KW-0436">Ligase</keyword>
<dbReference type="InterPro" id="IPR048971">
    <property type="entry name" value="Apc1_3rd"/>
</dbReference>
<evidence type="ECO:0000256" key="8">
    <source>
        <dbReference type="ARBA" id="ARBA00022840"/>
    </source>
</evidence>
<keyword evidence="9" id="KW-0648">Protein biosynthesis</keyword>
<dbReference type="OrthoDB" id="26401at2759"/>
<dbReference type="Pfam" id="PF12859">
    <property type="entry name" value="ANAPC1"/>
    <property type="match status" value="1"/>
</dbReference>
<keyword evidence="10" id="KW-0030">Aminoacyl-tRNA synthetase</keyword>
<dbReference type="InterPro" id="IPR041221">
    <property type="entry name" value="APC1_C"/>
</dbReference>
<evidence type="ECO:0000256" key="9">
    <source>
        <dbReference type="ARBA" id="ARBA00022917"/>
    </source>
</evidence>
<keyword evidence="5" id="KW-0677">Repeat</keyword>
<dbReference type="InterPro" id="IPR004154">
    <property type="entry name" value="Anticodon-bd"/>
</dbReference>
<evidence type="ECO:0000256" key="7">
    <source>
        <dbReference type="ARBA" id="ARBA00022776"/>
    </source>
</evidence>
<dbReference type="Gene3D" id="3.30.930.10">
    <property type="entry name" value="Bira Bifunctional Protein, Domain 2"/>
    <property type="match status" value="1"/>
</dbReference>
<dbReference type="Pfam" id="PF03129">
    <property type="entry name" value="HGTP_anticodon"/>
    <property type="match status" value="1"/>
</dbReference>
<dbReference type="InterPro" id="IPR036621">
    <property type="entry name" value="Anticodon-bd_dom_sf"/>
</dbReference>
<dbReference type="Proteomes" id="UP000215335">
    <property type="component" value="Unassembled WGS sequence"/>
</dbReference>
<proteinExistence type="inferred from homology"/>
<comment type="similarity">
    <text evidence="1">Belongs to the APC1 family.</text>
</comment>